<dbReference type="OrthoDB" id="5994at2759"/>
<keyword evidence="3" id="KW-0687">Ribonucleoprotein</keyword>
<dbReference type="GO" id="GO:0006412">
    <property type="term" value="P:translation"/>
    <property type="evidence" value="ECO:0007669"/>
    <property type="project" value="InterPro"/>
</dbReference>
<evidence type="ECO:0000256" key="1">
    <source>
        <dbReference type="ARBA" id="ARBA00008563"/>
    </source>
</evidence>
<proteinExistence type="inferred from homology"/>
<name>A0A4P9YTB5_9FUNG</name>
<dbReference type="PANTHER" id="PTHR21349:SF0">
    <property type="entry name" value="LARGE RIBOSOMAL SUBUNIT PROTEIN BL21M"/>
    <property type="match status" value="1"/>
</dbReference>
<dbReference type="Proteomes" id="UP000278143">
    <property type="component" value="Unassembled WGS sequence"/>
</dbReference>
<evidence type="ECO:0000256" key="3">
    <source>
        <dbReference type="ARBA" id="ARBA00023274"/>
    </source>
</evidence>
<dbReference type="InterPro" id="IPR028909">
    <property type="entry name" value="bL21-like"/>
</dbReference>
<keyword evidence="6" id="KW-1185">Reference proteome</keyword>
<protein>
    <recommendedName>
        <fullName evidence="4">Large ribosomal subunit protein bL21m</fullName>
    </recommendedName>
</protein>
<comment type="similarity">
    <text evidence="1">Belongs to the bacterial ribosomal protein bL21 family.</text>
</comment>
<dbReference type="Pfam" id="PF00829">
    <property type="entry name" value="Ribosomal_L21p"/>
    <property type="match status" value="1"/>
</dbReference>
<dbReference type="PANTHER" id="PTHR21349">
    <property type="entry name" value="50S RIBOSOMAL PROTEIN L21"/>
    <property type="match status" value="1"/>
</dbReference>
<gene>
    <name evidence="5" type="ORF">SYNPS1DRAFT_19064</name>
</gene>
<dbReference type="HAMAP" id="MF_01363">
    <property type="entry name" value="Ribosomal_bL21"/>
    <property type="match status" value="1"/>
</dbReference>
<accession>A0A4P9YTB5</accession>
<keyword evidence="2 5" id="KW-0689">Ribosomal protein</keyword>
<dbReference type="SUPFAM" id="SSF141091">
    <property type="entry name" value="L21p-like"/>
    <property type="match status" value="1"/>
</dbReference>
<dbReference type="InterPro" id="IPR036164">
    <property type="entry name" value="bL21-like_sf"/>
</dbReference>
<sequence length="134" mass="15689">MSSSSSSLPADIQEAAQLLREQKNHYAVIEIMGRSFLVTKNDIVVVDHLRHAQVGDILEFDRIREIGSMDYTLYGKPVVDPRMVRVRATVIEEPKSSEIIKIKFKKRKNYHRRLRYRHHYTLLRISEVEMLPAN</sequence>
<dbReference type="GO" id="GO:0003735">
    <property type="term" value="F:structural constituent of ribosome"/>
    <property type="evidence" value="ECO:0007669"/>
    <property type="project" value="InterPro"/>
</dbReference>
<dbReference type="NCBIfam" id="TIGR00061">
    <property type="entry name" value="L21"/>
    <property type="match status" value="1"/>
</dbReference>
<dbReference type="GO" id="GO:0005762">
    <property type="term" value="C:mitochondrial large ribosomal subunit"/>
    <property type="evidence" value="ECO:0007669"/>
    <property type="project" value="TreeGrafter"/>
</dbReference>
<reference evidence="6" key="1">
    <citation type="journal article" date="2018" name="Nat. Microbiol.">
        <title>Leveraging single-cell genomics to expand the fungal tree of life.</title>
        <authorList>
            <person name="Ahrendt S.R."/>
            <person name="Quandt C.A."/>
            <person name="Ciobanu D."/>
            <person name="Clum A."/>
            <person name="Salamov A."/>
            <person name="Andreopoulos B."/>
            <person name="Cheng J.F."/>
            <person name="Woyke T."/>
            <person name="Pelin A."/>
            <person name="Henrissat B."/>
            <person name="Reynolds N.K."/>
            <person name="Benny G.L."/>
            <person name="Smith M.E."/>
            <person name="James T.Y."/>
            <person name="Grigoriev I.V."/>
        </authorList>
    </citation>
    <scope>NUCLEOTIDE SEQUENCE [LARGE SCALE GENOMIC DNA]</scope>
    <source>
        <strain evidence="6">Benny S71-1</strain>
    </source>
</reference>
<dbReference type="AlphaFoldDB" id="A0A4P9YTB5"/>
<dbReference type="EMBL" id="KZ991259">
    <property type="protein sequence ID" value="RKP23156.1"/>
    <property type="molecule type" value="Genomic_DNA"/>
</dbReference>
<dbReference type="GO" id="GO:0003723">
    <property type="term" value="F:RNA binding"/>
    <property type="evidence" value="ECO:0007669"/>
    <property type="project" value="InterPro"/>
</dbReference>
<evidence type="ECO:0000313" key="5">
    <source>
        <dbReference type="EMBL" id="RKP23156.1"/>
    </source>
</evidence>
<organism evidence="5 6">
    <name type="scientific">Syncephalis pseudoplumigaleata</name>
    <dbReference type="NCBI Taxonomy" id="1712513"/>
    <lineage>
        <taxon>Eukaryota</taxon>
        <taxon>Fungi</taxon>
        <taxon>Fungi incertae sedis</taxon>
        <taxon>Zoopagomycota</taxon>
        <taxon>Zoopagomycotina</taxon>
        <taxon>Zoopagomycetes</taxon>
        <taxon>Zoopagales</taxon>
        <taxon>Piptocephalidaceae</taxon>
        <taxon>Syncephalis</taxon>
    </lineage>
</organism>
<evidence type="ECO:0000256" key="2">
    <source>
        <dbReference type="ARBA" id="ARBA00022980"/>
    </source>
</evidence>
<evidence type="ECO:0000313" key="6">
    <source>
        <dbReference type="Proteomes" id="UP000278143"/>
    </source>
</evidence>
<evidence type="ECO:0000256" key="4">
    <source>
        <dbReference type="ARBA" id="ARBA00044129"/>
    </source>
</evidence>
<dbReference type="InterPro" id="IPR001787">
    <property type="entry name" value="Ribosomal_bL21"/>
</dbReference>